<dbReference type="PRINTS" id="PR00100">
    <property type="entry name" value="AOTCASE"/>
</dbReference>
<comment type="similarity">
    <text evidence="2">Belongs to the aspartate/ornithine carbamoyltransferase superfamily. ATCase family.</text>
</comment>
<feature type="compositionally biased region" description="Basic and acidic residues" evidence="9">
    <location>
        <begin position="22"/>
        <end position="31"/>
    </location>
</feature>
<reference evidence="12 13" key="1">
    <citation type="journal article" date="2020" name="J. Phycol.">
        <title>Comparative genome analysis reveals Cyanidiococcus gen. nov., a new extremophilic red algal genus sister to Cyanidioschyzon (Cyanidioschyzonaceae, Rhodophyta).</title>
        <authorList>
            <person name="Liu S.-L."/>
            <person name="Chiang Y.-R."/>
            <person name="Yoon H.S."/>
            <person name="Fu H.-Y."/>
        </authorList>
    </citation>
    <scope>NUCLEOTIDE SEQUENCE [LARGE SCALE GENOMIC DNA]</scope>
    <source>
        <strain evidence="12 13">THAL066</strain>
    </source>
</reference>
<dbReference type="OrthoDB" id="1938at2759"/>
<dbReference type="InterPro" id="IPR036901">
    <property type="entry name" value="Asp/Orn_carbamoylTrfase_sf"/>
</dbReference>
<evidence type="ECO:0000313" key="12">
    <source>
        <dbReference type="EMBL" id="KAF6004901.1"/>
    </source>
</evidence>
<sequence length="386" mass="42967">MTLSSAPVPTSSHKWLPQPKASKHEILEPRPLDSFSTVQSELPLLRRSWQAASPQPNRSLSSTASSDPNLLVGASQGDRLQHQSVLSVSQFTRTELHALFGVAQEMRQMVNRMGMLDLLRGRVLALVFYEPSTRTACSFAAAMQRLGGTVIQMTDVQTSSVSKGESLTDTVRTMASYADIVVLRHPEAGAAERAARALPKTPLINAGDGTGEHPTQALLDVFTIREELGTVNGLVITFVGDLRHGRTVHSLARLLALYQVRINYVSPRELSMPSEVLEDVASRGVEQREYTNLDDCIAETDVLYMTRLQRERFADPNSYERFHSSYVITPRILTRAKDTMIVMHPLPRVNEIAPEVDSDPRAVYFRQMEYGMYVRMALLAMVLGRS</sequence>
<dbReference type="NCBIfam" id="TIGR00670">
    <property type="entry name" value="asp_carb_tr"/>
    <property type="match status" value="1"/>
</dbReference>
<dbReference type="HAMAP" id="MF_00001">
    <property type="entry name" value="Asp_carb_tr"/>
    <property type="match status" value="1"/>
</dbReference>
<dbReference type="EC" id="2.1.3.2" evidence="3"/>
<evidence type="ECO:0000256" key="9">
    <source>
        <dbReference type="SAM" id="MobiDB-lite"/>
    </source>
</evidence>
<dbReference type="PANTHER" id="PTHR45753:SF6">
    <property type="entry name" value="ASPARTATE CARBAMOYLTRANSFERASE"/>
    <property type="match status" value="1"/>
</dbReference>
<evidence type="ECO:0000256" key="7">
    <source>
        <dbReference type="ARBA" id="ARBA00048859"/>
    </source>
</evidence>
<organism evidence="12 13">
    <name type="scientific">Cyanidiococcus yangmingshanensis</name>
    <dbReference type="NCBI Taxonomy" id="2690220"/>
    <lineage>
        <taxon>Eukaryota</taxon>
        <taxon>Rhodophyta</taxon>
        <taxon>Bangiophyceae</taxon>
        <taxon>Cyanidiales</taxon>
        <taxon>Cyanidiaceae</taxon>
        <taxon>Cyanidiococcus</taxon>
    </lineage>
</organism>
<dbReference type="NCBIfam" id="NF002032">
    <property type="entry name" value="PRK00856.1"/>
    <property type="match status" value="1"/>
</dbReference>
<dbReference type="GO" id="GO:0016597">
    <property type="term" value="F:amino acid binding"/>
    <property type="evidence" value="ECO:0007669"/>
    <property type="project" value="InterPro"/>
</dbReference>
<evidence type="ECO:0000256" key="6">
    <source>
        <dbReference type="ARBA" id="ARBA00043884"/>
    </source>
</evidence>
<dbReference type="SUPFAM" id="SSF53671">
    <property type="entry name" value="Aspartate/ornithine carbamoyltransferase"/>
    <property type="match status" value="1"/>
</dbReference>
<dbReference type="GO" id="GO:0044205">
    <property type="term" value="P:'de novo' UMP biosynthetic process"/>
    <property type="evidence" value="ECO:0007669"/>
    <property type="project" value="UniProtKB-UniPathway"/>
</dbReference>
<comment type="pathway">
    <text evidence="1">Pyrimidine metabolism; UMP biosynthesis via de novo pathway; (S)-dihydroorotate from bicarbonate: step 2/3.</text>
</comment>
<evidence type="ECO:0000259" key="11">
    <source>
        <dbReference type="Pfam" id="PF02729"/>
    </source>
</evidence>
<gene>
    <name evidence="12" type="primary">PYR13_1</name>
    <name evidence="12" type="ORF">F1559_003844</name>
</gene>
<evidence type="ECO:0000256" key="5">
    <source>
        <dbReference type="ARBA" id="ARBA00022975"/>
    </source>
</evidence>
<name>A0A7J7IRB4_9RHOD</name>
<dbReference type="FunFam" id="3.40.50.1370:FF:000002">
    <property type="entry name" value="Aspartate carbamoyltransferase 2"/>
    <property type="match status" value="1"/>
</dbReference>
<keyword evidence="13" id="KW-1185">Reference proteome</keyword>
<dbReference type="PROSITE" id="PS00097">
    <property type="entry name" value="CARBAMOYLTRANSFERASE"/>
    <property type="match status" value="1"/>
</dbReference>
<dbReference type="InterPro" id="IPR006132">
    <property type="entry name" value="Asp/Orn_carbamoyltranf_P-bd"/>
</dbReference>
<feature type="domain" description="Aspartate/ornithine carbamoyltransferase Asp/Orn-binding" evidence="10">
    <location>
        <begin position="233"/>
        <end position="381"/>
    </location>
</feature>
<evidence type="ECO:0000256" key="8">
    <source>
        <dbReference type="RuleBase" id="RU003634"/>
    </source>
</evidence>
<dbReference type="PRINTS" id="PR00101">
    <property type="entry name" value="ATCASE"/>
</dbReference>
<evidence type="ECO:0000256" key="1">
    <source>
        <dbReference type="ARBA" id="ARBA00004852"/>
    </source>
</evidence>
<feature type="compositionally biased region" description="Polar residues" evidence="9">
    <location>
        <begin position="1"/>
        <end position="13"/>
    </location>
</feature>
<keyword evidence="5" id="KW-0665">Pyrimidine biosynthesis</keyword>
<dbReference type="Proteomes" id="UP000530660">
    <property type="component" value="Unassembled WGS sequence"/>
</dbReference>
<evidence type="ECO:0000256" key="2">
    <source>
        <dbReference type="ARBA" id="ARBA00008896"/>
    </source>
</evidence>
<evidence type="ECO:0000256" key="3">
    <source>
        <dbReference type="ARBA" id="ARBA00013008"/>
    </source>
</evidence>
<feature type="compositionally biased region" description="Polar residues" evidence="9">
    <location>
        <begin position="52"/>
        <end position="68"/>
    </location>
</feature>
<dbReference type="GO" id="GO:0006207">
    <property type="term" value="P:'de novo' pyrimidine nucleobase biosynthetic process"/>
    <property type="evidence" value="ECO:0007669"/>
    <property type="project" value="InterPro"/>
</dbReference>
<dbReference type="InterPro" id="IPR006131">
    <property type="entry name" value="Asp_carbamoyltransf_Asp/Orn-bd"/>
</dbReference>
<dbReference type="GO" id="GO:0004070">
    <property type="term" value="F:aspartate carbamoyltransferase activity"/>
    <property type="evidence" value="ECO:0007669"/>
    <property type="project" value="UniProtKB-EC"/>
</dbReference>
<comment type="catalytic activity">
    <reaction evidence="7">
        <text>carbamoyl phosphate + L-aspartate = N-carbamoyl-L-aspartate + phosphate + H(+)</text>
        <dbReference type="Rhea" id="RHEA:20013"/>
        <dbReference type="ChEBI" id="CHEBI:15378"/>
        <dbReference type="ChEBI" id="CHEBI:29991"/>
        <dbReference type="ChEBI" id="CHEBI:32814"/>
        <dbReference type="ChEBI" id="CHEBI:43474"/>
        <dbReference type="ChEBI" id="CHEBI:58228"/>
        <dbReference type="EC" id="2.1.3.2"/>
    </reaction>
</comment>
<evidence type="ECO:0000313" key="13">
    <source>
        <dbReference type="Proteomes" id="UP000530660"/>
    </source>
</evidence>
<dbReference type="Pfam" id="PF00185">
    <property type="entry name" value="OTCace"/>
    <property type="match status" value="1"/>
</dbReference>
<dbReference type="AlphaFoldDB" id="A0A7J7IRB4"/>
<dbReference type="GO" id="GO:0006520">
    <property type="term" value="P:amino acid metabolic process"/>
    <property type="evidence" value="ECO:0007669"/>
    <property type="project" value="InterPro"/>
</dbReference>
<dbReference type="FunFam" id="3.40.50.1370:FF:000005">
    <property type="entry name" value="CAD protein-like isoform X1"/>
    <property type="match status" value="1"/>
</dbReference>
<accession>A0A7J7IRB4</accession>
<feature type="region of interest" description="Disordered" evidence="9">
    <location>
        <begin position="1"/>
        <end position="32"/>
    </location>
</feature>
<dbReference type="InterPro" id="IPR006130">
    <property type="entry name" value="Asp/Orn_carbamoylTrfase"/>
</dbReference>
<evidence type="ECO:0000256" key="4">
    <source>
        <dbReference type="ARBA" id="ARBA00022679"/>
    </source>
</evidence>
<comment type="function">
    <text evidence="6">Catalyzes the condensation of carbamoyl phosphate and aspartate to form carbamoyl aspartate and inorganic phosphate, the committed step in the de novo pyrimidine nucleotide biosynthesis pathway.</text>
</comment>
<proteinExistence type="inferred from homology"/>
<feature type="region of interest" description="Disordered" evidence="9">
    <location>
        <begin position="52"/>
        <end position="73"/>
    </location>
</feature>
<dbReference type="InterPro" id="IPR002082">
    <property type="entry name" value="Asp_carbamoyltransf"/>
</dbReference>
<dbReference type="Pfam" id="PF02729">
    <property type="entry name" value="OTCace_N"/>
    <property type="match status" value="1"/>
</dbReference>
<evidence type="ECO:0000259" key="10">
    <source>
        <dbReference type="Pfam" id="PF00185"/>
    </source>
</evidence>
<feature type="domain" description="Aspartate/ornithine carbamoyltransferase carbamoyl-P binding" evidence="11">
    <location>
        <begin position="84"/>
        <end position="226"/>
    </location>
</feature>
<protein>
    <recommendedName>
        <fullName evidence="3">aspartate carbamoyltransferase</fullName>
        <ecNumber evidence="3">2.1.3.2</ecNumber>
    </recommendedName>
</protein>
<dbReference type="UniPathway" id="UPA00070">
    <property type="reaction ID" value="UER00116"/>
</dbReference>
<dbReference type="PANTHER" id="PTHR45753">
    <property type="entry name" value="ORNITHINE CARBAMOYLTRANSFERASE, MITOCHONDRIAL"/>
    <property type="match status" value="1"/>
</dbReference>
<dbReference type="Gene3D" id="3.40.50.1370">
    <property type="entry name" value="Aspartate/ornithine carbamoyltransferase"/>
    <property type="match status" value="2"/>
</dbReference>
<keyword evidence="4 8" id="KW-0808">Transferase</keyword>
<comment type="caution">
    <text evidence="12">The sequence shown here is derived from an EMBL/GenBank/DDBJ whole genome shotgun (WGS) entry which is preliminary data.</text>
</comment>
<dbReference type="EMBL" id="VWRR01000002">
    <property type="protein sequence ID" value="KAF6004901.1"/>
    <property type="molecule type" value="Genomic_DNA"/>
</dbReference>